<keyword evidence="1" id="KW-0812">Transmembrane</keyword>
<gene>
    <name evidence="2" type="ORF">LY08_00483</name>
</gene>
<dbReference type="RefSeq" id="WP_111658830.1">
    <property type="nucleotide sequence ID" value="NZ_QLLO01000001.1"/>
</dbReference>
<reference evidence="2 3" key="1">
    <citation type="submission" date="2018-06" db="EMBL/GenBank/DDBJ databases">
        <title>Genomic Encyclopedia of Archaeal and Bacterial Type Strains, Phase II (KMG-II): from individual species to whole genera.</title>
        <authorList>
            <person name="Goeker M."/>
        </authorList>
    </citation>
    <scope>NUCLEOTIDE SEQUENCE [LARGE SCALE GENOMIC DNA]</scope>
    <source>
        <strain evidence="2 3">DSM 24464</strain>
    </source>
</reference>
<dbReference type="PANTHER" id="PTHR40394:SF2">
    <property type="entry name" value="QUINOL:CYTOCHROME C OXIDOREDUCTASE MEMBRANE PROTEIN"/>
    <property type="match status" value="1"/>
</dbReference>
<keyword evidence="3" id="KW-1185">Reference proteome</keyword>
<comment type="caution">
    <text evidence="2">The sequence shown here is derived from an EMBL/GenBank/DDBJ whole genome shotgun (WGS) entry which is preliminary data.</text>
</comment>
<dbReference type="AlphaFoldDB" id="A0A327RX95"/>
<organism evidence="2 3">
    <name type="scientific">Olleya aquimaris</name>
    <dbReference type="NCBI Taxonomy" id="639310"/>
    <lineage>
        <taxon>Bacteria</taxon>
        <taxon>Pseudomonadati</taxon>
        <taxon>Bacteroidota</taxon>
        <taxon>Flavobacteriia</taxon>
        <taxon>Flavobacteriales</taxon>
        <taxon>Flavobacteriaceae</taxon>
    </lineage>
</organism>
<evidence type="ECO:0000313" key="2">
    <source>
        <dbReference type="EMBL" id="RAJ18207.1"/>
    </source>
</evidence>
<name>A0A327RX95_9FLAO</name>
<dbReference type="OrthoDB" id="9792475at2"/>
<dbReference type="Proteomes" id="UP000248703">
    <property type="component" value="Unassembled WGS sequence"/>
</dbReference>
<proteinExistence type="predicted"/>
<dbReference type="InterPro" id="IPR021776">
    <property type="entry name" value="ActD"/>
</dbReference>
<accession>A0A327RX95</accession>
<keyword evidence="1" id="KW-1133">Transmembrane helix</keyword>
<dbReference type="Pfam" id="PF11821">
    <property type="entry name" value="ActD"/>
    <property type="match status" value="1"/>
</dbReference>
<dbReference type="PANTHER" id="PTHR40394">
    <property type="entry name" value="LIPOPROTEIN-RELATED"/>
    <property type="match status" value="1"/>
</dbReference>
<evidence type="ECO:0000313" key="3">
    <source>
        <dbReference type="Proteomes" id="UP000248703"/>
    </source>
</evidence>
<dbReference type="EMBL" id="QLLO01000001">
    <property type="protein sequence ID" value="RAJ18207.1"/>
    <property type="molecule type" value="Genomic_DNA"/>
</dbReference>
<feature type="transmembrane region" description="Helical" evidence="1">
    <location>
        <begin position="97"/>
        <end position="122"/>
    </location>
</feature>
<protein>
    <submittedName>
        <fullName evidence="2">Uncharacterized protein DUF3341</fullName>
    </submittedName>
</protein>
<sequence>MEASKVIHAIYNDDDVLMHAVKKVKAAKHHIEEIYTPFPVHGLDKAMGLAPTRLAICAFMYGCVGLTVAILMMNFIMIEDWPQDIGGKPSFSYLENMPAFVPIMFELTVFFAAHLMVITFYLRSKMWPFKKAENPDPRTTDDHFLMEIPVHGNQQELHDLLAQTGAVEINVVDKAH</sequence>
<evidence type="ECO:0000256" key="1">
    <source>
        <dbReference type="SAM" id="Phobius"/>
    </source>
</evidence>
<keyword evidence="1" id="KW-0472">Membrane</keyword>
<feature type="transmembrane region" description="Helical" evidence="1">
    <location>
        <begin position="54"/>
        <end position="77"/>
    </location>
</feature>